<sequence>SQSYQSLKDKEFVEKRVEVETECFHGNTTMHGPIHTKLSELSLLDDSFSNQQEKTAYSLHTMNSTHNSGQCLEELNLVCKPVEQHGNISYQ</sequence>
<reference evidence="1" key="1">
    <citation type="submission" date="2020-07" db="EMBL/GenBank/DDBJ databases">
        <title>Clarias magur genome sequencing, assembly and annotation.</title>
        <authorList>
            <person name="Kushwaha B."/>
            <person name="Kumar R."/>
            <person name="Das P."/>
            <person name="Joshi C.G."/>
            <person name="Kumar D."/>
            <person name="Nagpure N.S."/>
            <person name="Pandey M."/>
            <person name="Agarwal S."/>
            <person name="Srivastava S."/>
            <person name="Singh M."/>
            <person name="Sahoo L."/>
            <person name="Jayasankar P."/>
            <person name="Meher P.K."/>
            <person name="Koringa P.G."/>
            <person name="Iquebal M.A."/>
            <person name="Das S.P."/>
            <person name="Bit A."/>
            <person name="Patnaik S."/>
            <person name="Patel N."/>
            <person name="Shah T.M."/>
            <person name="Hinsu A."/>
            <person name="Jena J.K."/>
        </authorList>
    </citation>
    <scope>NUCLEOTIDE SEQUENCE</scope>
    <source>
        <strain evidence="1">CIFAMagur01</strain>
        <tissue evidence="1">Testis</tissue>
    </source>
</reference>
<keyword evidence="2" id="KW-1185">Reference proteome</keyword>
<organism evidence="1 2">
    <name type="scientific">Clarias magur</name>
    <name type="common">Asian catfish</name>
    <name type="synonym">Macropteronotus magur</name>
    <dbReference type="NCBI Taxonomy" id="1594786"/>
    <lineage>
        <taxon>Eukaryota</taxon>
        <taxon>Metazoa</taxon>
        <taxon>Chordata</taxon>
        <taxon>Craniata</taxon>
        <taxon>Vertebrata</taxon>
        <taxon>Euteleostomi</taxon>
        <taxon>Actinopterygii</taxon>
        <taxon>Neopterygii</taxon>
        <taxon>Teleostei</taxon>
        <taxon>Ostariophysi</taxon>
        <taxon>Siluriformes</taxon>
        <taxon>Clariidae</taxon>
        <taxon>Clarias</taxon>
    </lineage>
</organism>
<dbReference type="AlphaFoldDB" id="A0A8J4TY34"/>
<comment type="caution">
    <text evidence="1">The sequence shown here is derived from an EMBL/GenBank/DDBJ whole genome shotgun (WGS) entry which is preliminary data.</text>
</comment>
<accession>A0A8J4TY34</accession>
<feature type="non-terminal residue" evidence="1">
    <location>
        <position position="91"/>
    </location>
</feature>
<proteinExistence type="predicted"/>
<protein>
    <submittedName>
        <fullName evidence="1">DENN domain-containing protein 1A isoform X3</fullName>
    </submittedName>
</protein>
<dbReference type="EMBL" id="QNUK01000239">
    <property type="protein sequence ID" value="KAF5897343.1"/>
    <property type="molecule type" value="Genomic_DNA"/>
</dbReference>
<gene>
    <name evidence="1" type="primary">Dennd1a</name>
    <name evidence="1" type="ORF">DAT39_012942</name>
</gene>
<feature type="non-terminal residue" evidence="1">
    <location>
        <position position="1"/>
    </location>
</feature>
<evidence type="ECO:0000313" key="2">
    <source>
        <dbReference type="Proteomes" id="UP000727407"/>
    </source>
</evidence>
<dbReference type="Proteomes" id="UP000727407">
    <property type="component" value="Unassembled WGS sequence"/>
</dbReference>
<name>A0A8J4TY34_CLAMG</name>
<evidence type="ECO:0000313" key="1">
    <source>
        <dbReference type="EMBL" id="KAF5897343.1"/>
    </source>
</evidence>